<dbReference type="PANTHER" id="PTHR24006:SF888">
    <property type="entry name" value="UBIQUITIN CARBOXYL-TERMINAL HYDROLASE 30"/>
    <property type="match status" value="1"/>
</dbReference>
<proteinExistence type="inferred from homology"/>
<evidence type="ECO:0000256" key="3">
    <source>
        <dbReference type="ARBA" id="ARBA00012759"/>
    </source>
</evidence>
<dbReference type="GO" id="GO:0005829">
    <property type="term" value="C:cytosol"/>
    <property type="evidence" value="ECO:0007669"/>
    <property type="project" value="TreeGrafter"/>
</dbReference>
<sequence length="849" mass="96275">METFASRLTRVRCPSFLVPTQADELHSNQFRKTLLLWLFAALHNPSVRNSVSDQVWAKDEPSDKELENWLLIHTGASIETCHSLMQGKLPMKTVLALLGRVLDSFEGRIMIETSSQATSECLRGSLDIIADIGTHEQHFFNPICTLFPPSVQLLLSRENPPENSQLENEINFMQKRAELLGNRIQSFVGISFSVDSDKVDSDQHLSEIKSELLGRELEEFVRLLQVGDELLSEKLAHWTHFPRFQDAGMGPAISDAHNKLELIDQTMDSLALCSAFENEVGHINQVKMICDQVNERCTLMSTTEQNCSLLTAVSDEKESLNDNTRITIRGIRNLGNTCYFNAILQALAASRSFQVYLDELVTRASSRIPAVSTALQSCMEELRPVDGEFPKPLIPSELNMQLALRIGNFGKRKQQDSQEILHLLLGLIQREQTTELYPDRGLRDIASFLRGGSLEGTGEFSTLSHLGFVAYESLLPESRSLEGSISYEQFRQAVETCERWMPLCGLEGNFLQCTRCGTNRPVSNHRFTSISLALGTSSNVENVTLDACLRYYTREELIPDVECVHCSIHQAIESSRSQYKALLTQLEKGSGWDSSSKEHTTTSSHSIESEIKLHDCRNRLHTLQQLLESSDLQQLDLNRIMPPIDRVVSDCTKSMRFTRCPETFCFHINRKIYLNWGGTSKLDTHVLFPPEIDLRPFCFFGKTTMSLHSAMDRAHYLYEIVAMISHHGNEHSGHYIAYRRVKSSQYYTDQWFFISDDVVYRVGYDQVRASRAYLLFYERKELESTRHNKLSGNSSFLSSLNGQEAGNFTLNRRGIWGSEMAHAETVVGTDFERTVERDLRLGACADTPK</sequence>
<dbReference type="EMBL" id="CAIX01000330">
    <property type="protein sequence ID" value="CCI49698.1"/>
    <property type="molecule type" value="Genomic_DNA"/>
</dbReference>
<evidence type="ECO:0000256" key="4">
    <source>
        <dbReference type="ARBA" id="ARBA00022670"/>
    </source>
</evidence>
<dbReference type="PROSITE" id="PS50235">
    <property type="entry name" value="USP_3"/>
    <property type="match status" value="1"/>
</dbReference>
<dbReference type="InterPro" id="IPR050164">
    <property type="entry name" value="Peptidase_C19"/>
</dbReference>
<dbReference type="GO" id="GO:0006508">
    <property type="term" value="P:proteolysis"/>
    <property type="evidence" value="ECO:0007669"/>
    <property type="project" value="UniProtKB-KW"/>
</dbReference>
<dbReference type="EC" id="3.4.19.12" evidence="3"/>
<dbReference type="GO" id="GO:0016579">
    <property type="term" value="P:protein deubiquitination"/>
    <property type="evidence" value="ECO:0007669"/>
    <property type="project" value="InterPro"/>
</dbReference>
<dbReference type="InterPro" id="IPR018200">
    <property type="entry name" value="USP_CS"/>
</dbReference>
<evidence type="ECO:0000256" key="5">
    <source>
        <dbReference type="ARBA" id="ARBA00022786"/>
    </source>
</evidence>
<dbReference type="STRING" id="65357.A0A024GTL2"/>
<comment type="catalytic activity">
    <reaction evidence="1">
        <text>Thiol-dependent hydrolysis of ester, thioester, amide, peptide and isopeptide bonds formed by the C-terminal Gly of ubiquitin (a 76-residue protein attached to proteins as an intracellular targeting signal).</text>
        <dbReference type="EC" id="3.4.19.12"/>
    </reaction>
</comment>
<protein>
    <recommendedName>
        <fullName evidence="3">ubiquitinyl hydrolase 1</fullName>
        <ecNumber evidence="3">3.4.19.12</ecNumber>
    </recommendedName>
</protein>
<keyword evidence="6" id="KW-0378">Hydrolase</keyword>
<evidence type="ECO:0000259" key="8">
    <source>
        <dbReference type="PROSITE" id="PS50235"/>
    </source>
</evidence>
<reference evidence="9 10" key="1">
    <citation type="submission" date="2012-05" db="EMBL/GenBank/DDBJ databases">
        <title>Recombination and specialization in a pathogen metapopulation.</title>
        <authorList>
            <person name="Gardiner A."/>
            <person name="Kemen E."/>
            <person name="Schultz-Larsen T."/>
            <person name="MacLean D."/>
            <person name="Van Oosterhout C."/>
            <person name="Jones J.D.G."/>
        </authorList>
    </citation>
    <scope>NUCLEOTIDE SEQUENCE [LARGE SCALE GENOMIC DNA]</scope>
    <source>
        <strain evidence="9 10">Ac Nc2</strain>
    </source>
</reference>
<dbReference type="InterPro" id="IPR028889">
    <property type="entry name" value="USP"/>
</dbReference>
<evidence type="ECO:0000313" key="9">
    <source>
        <dbReference type="EMBL" id="CCI49698.1"/>
    </source>
</evidence>
<dbReference type="PROSITE" id="PS00972">
    <property type="entry name" value="USP_1"/>
    <property type="match status" value="1"/>
</dbReference>
<dbReference type="Pfam" id="PF06694">
    <property type="entry name" value="Plant_NMP1"/>
    <property type="match status" value="1"/>
</dbReference>
<dbReference type="Gene3D" id="3.90.70.10">
    <property type="entry name" value="Cysteine proteinases"/>
    <property type="match status" value="1"/>
</dbReference>
<feature type="domain" description="USP" evidence="8">
    <location>
        <begin position="329"/>
        <end position="780"/>
    </location>
</feature>
<organism evidence="9 10">
    <name type="scientific">Albugo candida</name>
    <dbReference type="NCBI Taxonomy" id="65357"/>
    <lineage>
        <taxon>Eukaryota</taxon>
        <taxon>Sar</taxon>
        <taxon>Stramenopiles</taxon>
        <taxon>Oomycota</taxon>
        <taxon>Peronosporomycetes</taxon>
        <taxon>Albuginales</taxon>
        <taxon>Albuginaceae</taxon>
        <taxon>Albugo</taxon>
    </lineage>
</organism>
<dbReference type="GO" id="GO:0005634">
    <property type="term" value="C:nucleus"/>
    <property type="evidence" value="ECO:0007669"/>
    <property type="project" value="TreeGrafter"/>
</dbReference>
<gene>
    <name evidence="9" type="ORF">BN9_110730</name>
</gene>
<evidence type="ECO:0000256" key="2">
    <source>
        <dbReference type="ARBA" id="ARBA00009085"/>
    </source>
</evidence>
<dbReference type="InterPro" id="IPR001394">
    <property type="entry name" value="Peptidase_C19_UCH"/>
</dbReference>
<dbReference type="Pfam" id="PF00443">
    <property type="entry name" value="UCH"/>
    <property type="match status" value="1"/>
</dbReference>
<evidence type="ECO:0000313" key="10">
    <source>
        <dbReference type="Proteomes" id="UP000053237"/>
    </source>
</evidence>
<dbReference type="Proteomes" id="UP000053237">
    <property type="component" value="Unassembled WGS sequence"/>
</dbReference>
<keyword evidence="7" id="KW-0788">Thiol protease</keyword>
<dbReference type="CDD" id="cd02257">
    <property type="entry name" value="Peptidase_C19"/>
    <property type="match status" value="1"/>
</dbReference>
<dbReference type="AlphaFoldDB" id="A0A024GTL2"/>
<dbReference type="OrthoDB" id="2248014at2759"/>
<dbReference type="InParanoid" id="A0A024GTL2"/>
<evidence type="ECO:0000256" key="7">
    <source>
        <dbReference type="ARBA" id="ARBA00022807"/>
    </source>
</evidence>
<comment type="caution">
    <text evidence="9">The sequence shown here is derived from an EMBL/GenBank/DDBJ whole genome shotgun (WGS) entry which is preliminary data.</text>
</comment>
<keyword evidence="5" id="KW-0833">Ubl conjugation pathway</keyword>
<dbReference type="InterPro" id="IPR010604">
    <property type="entry name" value="Plant_AUG7"/>
</dbReference>
<name>A0A024GTL2_9STRA</name>
<dbReference type="InterPro" id="IPR038765">
    <property type="entry name" value="Papain-like_cys_pep_sf"/>
</dbReference>
<comment type="similarity">
    <text evidence="2">Belongs to the peptidase C19 family.</text>
</comment>
<dbReference type="GO" id="GO:0004843">
    <property type="term" value="F:cysteine-type deubiquitinase activity"/>
    <property type="evidence" value="ECO:0007669"/>
    <property type="project" value="UniProtKB-EC"/>
</dbReference>
<accession>A0A024GTL2</accession>
<keyword evidence="4" id="KW-0645">Protease</keyword>
<evidence type="ECO:0000256" key="1">
    <source>
        <dbReference type="ARBA" id="ARBA00000707"/>
    </source>
</evidence>
<dbReference type="GO" id="GO:0051011">
    <property type="term" value="F:microtubule minus-end binding"/>
    <property type="evidence" value="ECO:0007669"/>
    <property type="project" value="InterPro"/>
</dbReference>
<dbReference type="PANTHER" id="PTHR24006">
    <property type="entry name" value="UBIQUITIN CARBOXYL-TERMINAL HYDROLASE"/>
    <property type="match status" value="1"/>
</dbReference>
<dbReference type="SUPFAM" id="SSF54001">
    <property type="entry name" value="Cysteine proteinases"/>
    <property type="match status" value="1"/>
</dbReference>
<keyword evidence="10" id="KW-1185">Reference proteome</keyword>
<evidence type="ECO:0000256" key="6">
    <source>
        <dbReference type="ARBA" id="ARBA00022801"/>
    </source>
</evidence>